<comment type="pathway">
    <text evidence="1">Purine metabolism; IMP biosynthesis via de novo pathway; 5-amino-1-(5-phospho-D-ribosyl)imidazole-4-carboxamide from 5-amino-1-(5-phospho-D-ribosyl)imidazole-4-carboxylate: step 1/2.</text>
</comment>
<dbReference type="PANTHER" id="PTHR43700:SF1">
    <property type="entry name" value="PHOSPHORIBOSYLAMINOIMIDAZOLE-SUCCINOCARBOXAMIDE SYNTHASE"/>
    <property type="match status" value="1"/>
</dbReference>
<keyword evidence="4" id="KW-0436">Ligase</keyword>
<sequence length="350" mass="38818">MLDEKQIRELVAEHGSTVNEGRPIQQLIDDGEIPRLTGTTVLAGKVSDSVFGDELKSASGVPLRLMFRNNRISTHDVNRGAIPFKDQVLAFNHDHMLRLVVDVLGSSQFFVAGLLPSSTVIPAENLELVSLENVLRLFMAQSSTSTSLYQHWMQAKEAGETVLHYAGHELSVVDLVPNGILPYVMDTPSTKDKVDKTTDAQSLIDSGVCTQGQYNQIRNSSLMAFGMITQYLAERGMVLVDTKTEHGINSEGIIVAADELYTMDSSRFWRLDDNGEVLHRDGKPVSFSKEFARGMVKEKDQQFSDEQAGEIAVRYIDGLQHLTGVEFAPDLRPRDQRIVESVDLILDALL</sequence>
<protein>
    <recommendedName>
        <fullName evidence="3">phosphoribosylaminoimidazolesuccinocarboxamide synthase</fullName>
        <ecNumber evidence="3">6.3.2.6</ecNumber>
    </recommendedName>
</protein>
<dbReference type="PANTHER" id="PTHR43700">
    <property type="entry name" value="PHOSPHORIBOSYLAMINOIMIDAZOLE-SUCCINOCARBOXAMIDE SYNTHASE"/>
    <property type="match status" value="1"/>
</dbReference>
<dbReference type="Pfam" id="PF01259">
    <property type="entry name" value="SAICAR_synt"/>
    <property type="match status" value="1"/>
</dbReference>
<evidence type="ECO:0000256" key="7">
    <source>
        <dbReference type="ARBA" id="ARBA00022840"/>
    </source>
</evidence>
<evidence type="ECO:0000256" key="6">
    <source>
        <dbReference type="ARBA" id="ARBA00022755"/>
    </source>
</evidence>
<proteinExistence type="inferred from homology"/>
<name>A0A2A4WY11_9GAMM</name>
<keyword evidence="6" id="KW-0658">Purine biosynthesis</keyword>
<comment type="catalytic activity">
    <reaction evidence="8">
        <text>5-amino-1-(5-phospho-D-ribosyl)imidazole-4-carboxylate + L-aspartate + ATP = (2S)-2-[5-amino-1-(5-phospho-beta-D-ribosyl)imidazole-4-carboxamido]succinate + ADP + phosphate + 2 H(+)</text>
        <dbReference type="Rhea" id="RHEA:22628"/>
        <dbReference type="ChEBI" id="CHEBI:15378"/>
        <dbReference type="ChEBI" id="CHEBI:29991"/>
        <dbReference type="ChEBI" id="CHEBI:30616"/>
        <dbReference type="ChEBI" id="CHEBI:43474"/>
        <dbReference type="ChEBI" id="CHEBI:58443"/>
        <dbReference type="ChEBI" id="CHEBI:77657"/>
        <dbReference type="ChEBI" id="CHEBI:456216"/>
        <dbReference type="EC" id="6.3.2.6"/>
    </reaction>
</comment>
<dbReference type="EC" id="6.3.2.6" evidence="3"/>
<evidence type="ECO:0000256" key="3">
    <source>
        <dbReference type="ARBA" id="ARBA00012217"/>
    </source>
</evidence>
<accession>A0A2A4WY11</accession>
<evidence type="ECO:0000313" key="11">
    <source>
        <dbReference type="Proteomes" id="UP000218767"/>
    </source>
</evidence>
<dbReference type="AlphaFoldDB" id="A0A2A4WY11"/>
<dbReference type="UniPathway" id="UPA00074">
    <property type="reaction ID" value="UER00131"/>
</dbReference>
<evidence type="ECO:0000256" key="4">
    <source>
        <dbReference type="ARBA" id="ARBA00022598"/>
    </source>
</evidence>
<keyword evidence="7" id="KW-0067">ATP-binding</keyword>
<dbReference type="Proteomes" id="UP000218767">
    <property type="component" value="Unassembled WGS sequence"/>
</dbReference>
<dbReference type="SUPFAM" id="SSF56104">
    <property type="entry name" value="SAICAR synthase-like"/>
    <property type="match status" value="1"/>
</dbReference>
<dbReference type="GO" id="GO:0004639">
    <property type="term" value="F:phosphoribosylaminoimidazolesuccinocarboxamide synthase activity"/>
    <property type="evidence" value="ECO:0007669"/>
    <property type="project" value="UniProtKB-EC"/>
</dbReference>
<evidence type="ECO:0000259" key="9">
    <source>
        <dbReference type="Pfam" id="PF01259"/>
    </source>
</evidence>
<dbReference type="Gene3D" id="3.30.470.20">
    <property type="entry name" value="ATP-grasp fold, B domain"/>
    <property type="match status" value="1"/>
</dbReference>
<evidence type="ECO:0000313" key="10">
    <source>
        <dbReference type="EMBL" id="PCI75124.1"/>
    </source>
</evidence>
<gene>
    <name evidence="10" type="ORF">COB20_13555</name>
</gene>
<dbReference type="GO" id="GO:0005524">
    <property type="term" value="F:ATP binding"/>
    <property type="evidence" value="ECO:0007669"/>
    <property type="project" value="UniProtKB-KW"/>
</dbReference>
<organism evidence="10 11">
    <name type="scientific">SAR86 cluster bacterium</name>
    <dbReference type="NCBI Taxonomy" id="2030880"/>
    <lineage>
        <taxon>Bacteria</taxon>
        <taxon>Pseudomonadati</taxon>
        <taxon>Pseudomonadota</taxon>
        <taxon>Gammaproteobacteria</taxon>
        <taxon>SAR86 cluster</taxon>
    </lineage>
</organism>
<feature type="domain" description="SAICAR synthetase/ADE2 N-terminal" evidence="9">
    <location>
        <begin position="65"/>
        <end position="305"/>
    </location>
</feature>
<comment type="similarity">
    <text evidence="2">Belongs to the SAICAR synthetase family.</text>
</comment>
<dbReference type="EMBL" id="NVUL01000082">
    <property type="protein sequence ID" value="PCI75124.1"/>
    <property type="molecule type" value="Genomic_DNA"/>
</dbReference>
<dbReference type="GO" id="GO:0005737">
    <property type="term" value="C:cytoplasm"/>
    <property type="evidence" value="ECO:0007669"/>
    <property type="project" value="TreeGrafter"/>
</dbReference>
<dbReference type="GO" id="GO:0006189">
    <property type="term" value="P:'de novo' IMP biosynthetic process"/>
    <property type="evidence" value="ECO:0007669"/>
    <property type="project" value="UniProtKB-UniPathway"/>
</dbReference>
<dbReference type="InterPro" id="IPR028923">
    <property type="entry name" value="SAICAR_synt/ADE2_N"/>
</dbReference>
<evidence type="ECO:0000256" key="8">
    <source>
        <dbReference type="ARBA" id="ARBA00048475"/>
    </source>
</evidence>
<evidence type="ECO:0000256" key="2">
    <source>
        <dbReference type="ARBA" id="ARBA00010190"/>
    </source>
</evidence>
<comment type="caution">
    <text evidence="10">The sequence shown here is derived from an EMBL/GenBank/DDBJ whole genome shotgun (WGS) entry which is preliminary data.</text>
</comment>
<evidence type="ECO:0000256" key="1">
    <source>
        <dbReference type="ARBA" id="ARBA00004672"/>
    </source>
</evidence>
<keyword evidence="5" id="KW-0547">Nucleotide-binding</keyword>
<reference evidence="11" key="1">
    <citation type="submission" date="2017-08" db="EMBL/GenBank/DDBJ databases">
        <title>A dynamic microbial community with high functional redundancy inhabits the cold, oxic subseafloor aquifer.</title>
        <authorList>
            <person name="Tully B.J."/>
            <person name="Wheat C.G."/>
            <person name="Glazer B.T."/>
            <person name="Huber J.A."/>
        </authorList>
    </citation>
    <scope>NUCLEOTIDE SEQUENCE [LARGE SCALE GENOMIC DNA]</scope>
</reference>
<evidence type="ECO:0000256" key="5">
    <source>
        <dbReference type="ARBA" id="ARBA00022741"/>
    </source>
</evidence>